<dbReference type="AlphaFoldDB" id="A0A183N8R6"/>
<reference evidence="2 3" key="1">
    <citation type="submission" date="2018-11" db="EMBL/GenBank/DDBJ databases">
        <authorList>
            <consortium name="Pathogen Informatics"/>
        </authorList>
    </citation>
    <scope>NUCLEOTIDE SEQUENCE [LARGE SCALE GENOMIC DNA]</scope>
    <source>
        <strain evidence="2 3">Zambia</strain>
    </source>
</reference>
<dbReference type="PANTHER" id="PTHR12581:SF0">
    <property type="entry name" value="KRR1 SMALL SUBUNIT PROCESSOME COMPONENT HOMOLOG"/>
    <property type="match status" value="1"/>
</dbReference>
<dbReference type="PANTHER" id="PTHR12581">
    <property type="entry name" value="HIV-1 REV BINDING PROTEIN 2, 3"/>
    <property type="match status" value="1"/>
</dbReference>
<proteinExistence type="predicted"/>
<dbReference type="EMBL" id="UZAI01020608">
    <property type="protein sequence ID" value="VDP52428.1"/>
    <property type="molecule type" value="Genomic_DNA"/>
</dbReference>
<feature type="region of interest" description="Disordered" evidence="1">
    <location>
        <begin position="67"/>
        <end position="100"/>
    </location>
</feature>
<keyword evidence="3" id="KW-1185">Reference proteome</keyword>
<dbReference type="InterPro" id="IPR024166">
    <property type="entry name" value="rRNA_assembly_KRR1"/>
</dbReference>
<evidence type="ECO:0000313" key="3">
    <source>
        <dbReference type="Proteomes" id="UP000277204"/>
    </source>
</evidence>
<feature type="compositionally biased region" description="Basic and acidic residues" evidence="1">
    <location>
        <begin position="78"/>
        <end position="88"/>
    </location>
</feature>
<protein>
    <submittedName>
        <fullName evidence="2">Uncharacterized protein</fullName>
    </submittedName>
</protein>
<gene>
    <name evidence="2" type="ORF">SMRZ_LOCUS24691</name>
</gene>
<evidence type="ECO:0000313" key="2">
    <source>
        <dbReference type="EMBL" id="VDP52428.1"/>
    </source>
</evidence>
<sequence>MLTGVRDGWKKVRKKKEYNPFPPPPVQSKIDIELEKGTYFLAEAERKRLKVESNIVKSNQISKIRQKAKRSAALIPPDECHNNKDNNTSHHKPKKIKFEE</sequence>
<dbReference type="GO" id="GO:0032040">
    <property type="term" value="C:small-subunit processome"/>
    <property type="evidence" value="ECO:0007669"/>
    <property type="project" value="TreeGrafter"/>
</dbReference>
<name>A0A183N8R6_9TREM</name>
<accession>A0A183N8R6</accession>
<organism evidence="2 3">
    <name type="scientific">Schistosoma margrebowiei</name>
    <dbReference type="NCBI Taxonomy" id="48269"/>
    <lineage>
        <taxon>Eukaryota</taxon>
        <taxon>Metazoa</taxon>
        <taxon>Spiralia</taxon>
        <taxon>Lophotrochozoa</taxon>
        <taxon>Platyhelminthes</taxon>
        <taxon>Trematoda</taxon>
        <taxon>Digenea</taxon>
        <taxon>Strigeidida</taxon>
        <taxon>Schistosomatoidea</taxon>
        <taxon>Schistosomatidae</taxon>
        <taxon>Schistosoma</taxon>
    </lineage>
</organism>
<evidence type="ECO:0000256" key="1">
    <source>
        <dbReference type="SAM" id="MobiDB-lite"/>
    </source>
</evidence>
<dbReference type="STRING" id="48269.A0A183N8R6"/>
<feature type="compositionally biased region" description="Basic residues" evidence="1">
    <location>
        <begin position="89"/>
        <end position="100"/>
    </location>
</feature>
<dbReference type="Proteomes" id="UP000277204">
    <property type="component" value="Unassembled WGS sequence"/>
</dbReference>